<gene>
    <name evidence="4" type="ORF">G6011_02907</name>
</gene>
<name>A0AAD4FB40_9PLEO</name>
<sequence>MSTLRDSSTRSGSIDVSEPTRLSGYPSNALPSSALTTARFINKAPSSQAIGILVMGLTGAGKSTFISQVTQKSADIGHSLESCTNDVSFRTLQRKNGQEVYLIDTPGFDDTNLEYAAVFRKIASWICTYCDGNGRSLRIGGMIYVQRITDVRMSGSSLKSLRIFEKICGERHFRDVVVVTTMWSSLKTVEARDAAMTRQQTMEERPEFFGNLMRAGARMEKHQGDSQSGIRIVESLADRRKTVVLQLQHEMRGGVKLEGTTAGKYLEGELAHTRKRYEAQKRELEECAEEARDDDDLRGEFFEQVEDCTRLVNNIINDQGSLAVTLEDMRNEEAAKCSAGRNDQVEDYVHENNSVRIFDLEHNVQGLMRVVAQLDGLNAQREDIEKIEAVKKEIAEAKERDQVARDRAKERRVPQNETALWMYNFFAGRNPENLVQLPRRADSMPVETRASKKPGVISKQERSRSKGHQSRNPSIMHTSSDEQTKQPYTASHYFHDQSTHEPGYPGVLESNYESKTETSAPPTYIPHQTHSYKPATLSAPKRQYQVPPHEVSIDPNRMMRIPPPHSQPLLRRVPHSVGPPHQVVVRSPYPSNPPEDANYRG</sequence>
<feature type="region of interest" description="Disordered" evidence="2">
    <location>
        <begin position="1"/>
        <end position="22"/>
    </location>
</feature>
<dbReference type="Proteomes" id="UP001199106">
    <property type="component" value="Unassembled WGS sequence"/>
</dbReference>
<proteinExistence type="predicted"/>
<feature type="coiled-coil region" evidence="1">
    <location>
        <begin position="377"/>
        <end position="407"/>
    </location>
</feature>
<accession>A0AAD4FB40</accession>
<dbReference type="Gene3D" id="3.40.50.300">
    <property type="entry name" value="P-loop containing nucleotide triphosphate hydrolases"/>
    <property type="match status" value="1"/>
</dbReference>
<feature type="region of interest" description="Disordered" evidence="2">
    <location>
        <begin position="436"/>
        <end position="485"/>
    </location>
</feature>
<feature type="domain" description="G" evidence="3">
    <location>
        <begin position="52"/>
        <end position="110"/>
    </location>
</feature>
<dbReference type="EMBL" id="JAANER010000009">
    <property type="protein sequence ID" value="KAG9186351.1"/>
    <property type="molecule type" value="Genomic_DNA"/>
</dbReference>
<dbReference type="GO" id="GO:0005525">
    <property type="term" value="F:GTP binding"/>
    <property type="evidence" value="ECO:0007669"/>
    <property type="project" value="InterPro"/>
</dbReference>
<dbReference type="CDD" id="cd00882">
    <property type="entry name" value="Ras_like_GTPase"/>
    <property type="match status" value="1"/>
</dbReference>
<dbReference type="AlphaFoldDB" id="A0AAD4FB40"/>
<dbReference type="SUPFAM" id="SSF52540">
    <property type="entry name" value="P-loop containing nucleoside triphosphate hydrolases"/>
    <property type="match status" value="1"/>
</dbReference>
<evidence type="ECO:0000313" key="4">
    <source>
        <dbReference type="EMBL" id="KAG9186351.1"/>
    </source>
</evidence>
<evidence type="ECO:0000256" key="1">
    <source>
        <dbReference type="SAM" id="Coils"/>
    </source>
</evidence>
<dbReference type="Pfam" id="PF01926">
    <property type="entry name" value="MMR_HSR1"/>
    <property type="match status" value="1"/>
</dbReference>
<dbReference type="InterPro" id="IPR006073">
    <property type="entry name" value="GTP-bd"/>
</dbReference>
<evidence type="ECO:0000313" key="5">
    <source>
        <dbReference type="Proteomes" id="UP001199106"/>
    </source>
</evidence>
<feature type="region of interest" description="Disordered" evidence="2">
    <location>
        <begin position="553"/>
        <end position="601"/>
    </location>
</feature>
<comment type="caution">
    <text evidence="4">The sequence shown here is derived from an EMBL/GenBank/DDBJ whole genome shotgun (WGS) entry which is preliminary data.</text>
</comment>
<organism evidence="4 5">
    <name type="scientific">Alternaria panax</name>
    <dbReference type="NCBI Taxonomy" id="48097"/>
    <lineage>
        <taxon>Eukaryota</taxon>
        <taxon>Fungi</taxon>
        <taxon>Dikarya</taxon>
        <taxon>Ascomycota</taxon>
        <taxon>Pezizomycotina</taxon>
        <taxon>Dothideomycetes</taxon>
        <taxon>Pleosporomycetidae</taxon>
        <taxon>Pleosporales</taxon>
        <taxon>Pleosporineae</taxon>
        <taxon>Pleosporaceae</taxon>
        <taxon>Alternaria</taxon>
        <taxon>Alternaria sect. Panax</taxon>
    </lineage>
</organism>
<keyword evidence="5" id="KW-1185">Reference proteome</keyword>
<reference evidence="4" key="1">
    <citation type="submission" date="2021-07" db="EMBL/GenBank/DDBJ databases">
        <title>Genome Resource of American Ginseng Black Spot Pathogen Alternaria panax.</title>
        <authorList>
            <person name="Qiu C."/>
            <person name="Wang W."/>
            <person name="Liu Z."/>
        </authorList>
    </citation>
    <scope>NUCLEOTIDE SEQUENCE</scope>
    <source>
        <strain evidence="4">BNCC115425</strain>
    </source>
</reference>
<feature type="compositionally biased region" description="Polar residues" evidence="2">
    <location>
        <begin position="1"/>
        <end position="14"/>
    </location>
</feature>
<protein>
    <recommendedName>
        <fullName evidence="3">G domain-containing protein</fullName>
    </recommendedName>
</protein>
<evidence type="ECO:0000256" key="2">
    <source>
        <dbReference type="SAM" id="MobiDB-lite"/>
    </source>
</evidence>
<dbReference type="InterPro" id="IPR027417">
    <property type="entry name" value="P-loop_NTPase"/>
</dbReference>
<evidence type="ECO:0000259" key="3">
    <source>
        <dbReference type="Pfam" id="PF01926"/>
    </source>
</evidence>
<keyword evidence="1" id="KW-0175">Coiled coil</keyword>